<reference evidence="1 2" key="1">
    <citation type="submission" date="2018-06" db="EMBL/GenBank/DDBJ databases">
        <authorList>
            <consortium name="Pathogen Informatics"/>
            <person name="Doyle S."/>
        </authorList>
    </citation>
    <scope>NUCLEOTIDE SEQUENCE [LARGE SCALE GENOMIC DNA]</scope>
    <source>
        <strain evidence="1 2">NCTC12120</strain>
    </source>
</reference>
<proteinExistence type="predicted"/>
<dbReference type="Proteomes" id="UP000251197">
    <property type="component" value="Unassembled WGS sequence"/>
</dbReference>
<dbReference type="AlphaFoldDB" id="A0A2X3J6M1"/>
<dbReference type="EMBL" id="UAVU01000008">
    <property type="protein sequence ID" value="SQC91641.1"/>
    <property type="molecule type" value="Genomic_DNA"/>
</dbReference>
<organism evidence="1 2">
    <name type="scientific">Cedecea neteri</name>
    <dbReference type="NCBI Taxonomy" id="158822"/>
    <lineage>
        <taxon>Bacteria</taxon>
        <taxon>Pseudomonadati</taxon>
        <taxon>Pseudomonadota</taxon>
        <taxon>Gammaproteobacteria</taxon>
        <taxon>Enterobacterales</taxon>
        <taxon>Enterobacteriaceae</taxon>
        <taxon>Cedecea</taxon>
    </lineage>
</organism>
<name>A0A2X3J6M1_9ENTR</name>
<protein>
    <submittedName>
        <fullName evidence="1">Uncharacterized protein</fullName>
    </submittedName>
</protein>
<evidence type="ECO:0000313" key="1">
    <source>
        <dbReference type="EMBL" id="SQC91641.1"/>
    </source>
</evidence>
<accession>A0A2X3J6M1</accession>
<gene>
    <name evidence="1" type="ORF">NCTC12120_04813</name>
</gene>
<evidence type="ECO:0000313" key="2">
    <source>
        <dbReference type="Proteomes" id="UP000251197"/>
    </source>
</evidence>
<sequence>MNDQMALDLLSTYLRMDMGNTILTRRCRLCRMNRALTG</sequence>